<evidence type="ECO:0000259" key="7">
    <source>
        <dbReference type="Pfam" id="PF13396"/>
    </source>
</evidence>
<dbReference type="EMBL" id="SNVW01000013">
    <property type="protein sequence ID" value="TDN42265.1"/>
    <property type="molecule type" value="Genomic_DNA"/>
</dbReference>
<organism evidence="8 9">
    <name type="scientific">Curtobacterium flaccumfaciens</name>
    <dbReference type="NCBI Taxonomy" id="2035"/>
    <lineage>
        <taxon>Bacteria</taxon>
        <taxon>Bacillati</taxon>
        <taxon>Actinomycetota</taxon>
        <taxon>Actinomycetes</taxon>
        <taxon>Micrococcales</taxon>
        <taxon>Microbacteriaceae</taxon>
        <taxon>Curtobacterium</taxon>
    </lineage>
</organism>
<sequence>MLGNLGGAHVLVLLVFLALEVLALVQVWRDRRRSDLVKVIWTVVIIALPGIGLLGWAVNWLLGRAADRLNRSGGPAA</sequence>
<protein>
    <submittedName>
        <fullName evidence="8">Phospholipase D-like protein</fullName>
    </submittedName>
</protein>
<accession>A0A4R6DCM8</accession>
<evidence type="ECO:0000256" key="3">
    <source>
        <dbReference type="ARBA" id="ARBA00022692"/>
    </source>
</evidence>
<keyword evidence="5 6" id="KW-0472">Membrane</keyword>
<name>A0A4R6DCM8_9MICO</name>
<gene>
    <name evidence="8" type="ORF">EDF64_11342</name>
</gene>
<dbReference type="Proteomes" id="UP000295764">
    <property type="component" value="Unassembled WGS sequence"/>
</dbReference>
<evidence type="ECO:0000313" key="8">
    <source>
        <dbReference type="EMBL" id="TDN42265.1"/>
    </source>
</evidence>
<dbReference type="Pfam" id="PF13396">
    <property type="entry name" value="PLDc_N"/>
    <property type="match status" value="1"/>
</dbReference>
<dbReference type="RefSeq" id="WP_133520908.1">
    <property type="nucleotide sequence ID" value="NZ_SNVW01000013.1"/>
</dbReference>
<evidence type="ECO:0000256" key="6">
    <source>
        <dbReference type="SAM" id="Phobius"/>
    </source>
</evidence>
<keyword evidence="2" id="KW-1003">Cell membrane</keyword>
<dbReference type="AlphaFoldDB" id="A0A4R6DCM8"/>
<evidence type="ECO:0000256" key="4">
    <source>
        <dbReference type="ARBA" id="ARBA00022989"/>
    </source>
</evidence>
<proteinExistence type="predicted"/>
<dbReference type="GO" id="GO:0005886">
    <property type="term" value="C:plasma membrane"/>
    <property type="evidence" value="ECO:0007669"/>
    <property type="project" value="UniProtKB-SubCell"/>
</dbReference>
<reference evidence="8 9" key="1">
    <citation type="submission" date="2019-03" db="EMBL/GenBank/DDBJ databases">
        <title>Genomic analyses of the natural microbiome of Caenorhabditis elegans.</title>
        <authorList>
            <person name="Samuel B."/>
        </authorList>
    </citation>
    <scope>NUCLEOTIDE SEQUENCE [LARGE SCALE GENOMIC DNA]</scope>
    <source>
        <strain evidence="8 9">JUb65</strain>
    </source>
</reference>
<keyword evidence="4 6" id="KW-1133">Transmembrane helix</keyword>
<evidence type="ECO:0000256" key="1">
    <source>
        <dbReference type="ARBA" id="ARBA00004651"/>
    </source>
</evidence>
<dbReference type="InterPro" id="IPR027379">
    <property type="entry name" value="CLS_N"/>
</dbReference>
<feature type="domain" description="Cardiolipin synthase N-terminal" evidence="7">
    <location>
        <begin position="21"/>
        <end position="57"/>
    </location>
</feature>
<feature type="transmembrane region" description="Helical" evidence="6">
    <location>
        <begin position="39"/>
        <end position="62"/>
    </location>
</feature>
<comment type="caution">
    <text evidence="8">The sequence shown here is derived from an EMBL/GenBank/DDBJ whole genome shotgun (WGS) entry which is preliminary data.</text>
</comment>
<evidence type="ECO:0000256" key="5">
    <source>
        <dbReference type="ARBA" id="ARBA00023136"/>
    </source>
</evidence>
<evidence type="ECO:0000313" key="9">
    <source>
        <dbReference type="Proteomes" id="UP000295764"/>
    </source>
</evidence>
<keyword evidence="3 6" id="KW-0812">Transmembrane</keyword>
<evidence type="ECO:0000256" key="2">
    <source>
        <dbReference type="ARBA" id="ARBA00022475"/>
    </source>
</evidence>
<comment type="subcellular location">
    <subcellularLocation>
        <location evidence="1">Cell membrane</location>
        <topology evidence="1">Multi-pass membrane protein</topology>
    </subcellularLocation>
</comment>
<dbReference type="OrthoDB" id="5023854at2"/>